<evidence type="ECO:0000313" key="2">
    <source>
        <dbReference type="EMBL" id="RUT29463.1"/>
    </source>
</evidence>
<dbReference type="Gene3D" id="3.30.720.110">
    <property type="match status" value="1"/>
</dbReference>
<evidence type="ECO:0000313" key="3">
    <source>
        <dbReference type="Proteomes" id="UP000281547"/>
    </source>
</evidence>
<accession>A0A433X5X2</accession>
<comment type="caution">
    <text evidence="2">The sequence shown here is derived from an EMBL/GenBank/DDBJ whole genome shotgun (WGS) entry which is preliminary data.</text>
</comment>
<dbReference type="SUPFAM" id="SSF54593">
    <property type="entry name" value="Glyoxalase/Bleomycin resistance protein/Dihydroxybiphenyl dioxygenase"/>
    <property type="match status" value="1"/>
</dbReference>
<dbReference type="EMBL" id="RZNJ01000005">
    <property type="protein sequence ID" value="RUT29463.1"/>
    <property type="molecule type" value="Genomic_DNA"/>
</dbReference>
<dbReference type="PANTHER" id="PTHR34109:SF1">
    <property type="entry name" value="VOC DOMAIN-CONTAINING PROTEIN"/>
    <property type="match status" value="1"/>
</dbReference>
<dbReference type="OrthoDB" id="9806868at2"/>
<dbReference type="InterPro" id="IPR037523">
    <property type="entry name" value="VOC_core"/>
</dbReference>
<keyword evidence="3" id="KW-1185">Reference proteome</keyword>
<protein>
    <submittedName>
        <fullName evidence="2">Glyoxalase</fullName>
    </submittedName>
</protein>
<gene>
    <name evidence="2" type="ORF">EMQ25_15260</name>
</gene>
<reference evidence="2 3" key="1">
    <citation type="journal article" date="2016" name="Int. J. Syst. Evol. Microbiol.">
        <title>Arsenicitalea aurantiaca gen. nov., sp. nov., a new member of the family Hyphomicrobiaceae, isolated from high-arsenic sediment.</title>
        <authorList>
            <person name="Mu Y."/>
            <person name="Zhou L."/>
            <person name="Zeng X.C."/>
            <person name="Liu L."/>
            <person name="Pan Y."/>
            <person name="Chen X."/>
            <person name="Wang J."/>
            <person name="Li S."/>
            <person name="Li W.J."/>
            <person name="Wang Y."/>
        </authorList>
    </citation>
    <scope>NUCLEOTIDE SEQUENCE [LARGE SCALE GENOMIC DNA]</scope>
    <source>
        <strain evidence="2 3">42-50</strain>
    </source>
</reference>
<name>A0A433X5X2_9HYPH</name>
<feature type="domain" description="VOC" evidence="1">
    <location>
        <begin position="10"/>
        <end position="136"/>
    </location>
</feature>
<dbReference type="Gene3D" id="3.30.720.120">
    <property type="match status" value="1"/>
</dbReference>
<proteinExistence type="predicted"/>
<dbReference type="PROSITE" id="PS51819">
    <property type="entry name" value="VOC"/>
    <property type="match status" value="1"/>
</dbReference>
<dbReference type="AlphaFoldDB" id="A0A433X5X2"/>
<evidence type="ECO:0000259" key="1">
    <source>
        <dbReference type="PROSITE" id="PS51819"/>
    </source>
</evidence>
<sequence>MASPDVDPRTPLIATLRYRDADAALDWLKSVFGFKEHALYRNEEGTVAHAELAFGNGMIMLGPVADTPFGRFMRQPGDVGAVTMSLYVIVPDPDAHHARSVAAGFEILLPLRDESYGGREYSVKDPEGHVWTFGTYDPYGG</sequence>
<dbReference type="InterPro" id="IPR029068">
    <property type="entry name" value="Glyas_Bleomycin-R_OHBP_Dase"/>
</dbReference>
<dbReference type="Proteomes" id="UP000281547">
    <property type="component" value="Unassembled WGS sequence"/>
</dbReference>
<dbReference type="RefSeq" id="WP_127189452.1">
    <property type="nucleotide sequence ID" value="NZ_RZNJ01000005.1"/>
</dbReference>
<dbReference type="Pfam" id="PF00903">
    <property type="entry name" value="Glyoxalase"/>
    <property type="match status" value="1"/>
</dbReference>
<organism evidence="2 3">
    <name type="scientific">Arsenicitalea aurantiaca</name>
    <dbReference type="NCBI Taxonomy" id="1783274"/>
    <lineage>
        <taxon>Bacteria</taxon>
        <taxon>Pseudomonadati</taxon>
        <taxon>Pseudomonadota</taxon>
        <taxon>Alphaproteobacteria</taxon>
        <taxon>Hyphomicrobiales</taxon>
        <taxon>Devosiaceae</taxon>
        <taxon>Arsenicitalea</taxon>
    </lineage>
</organism>
<dbReference type="PANTHER" id="PTHR34109">
    <property type="entry name" value="BNAUNNG04460D PROTEIN-RELATED"/>
    <property type="match status" value="1"/>
</dbReference>
<dbReference type="InterPro" id="IPR004360">
    <property type="entry name" value="Glyas_Fos-R_dOase_dom"/>
</dbReference>